<keyword evidence="3" id="KW-1185">Reference proteome</keyword>
<dbReference type="PROSITE" id="PS50005">
    <property type="entry name" value="TPR"/>
    <property type="match status" value="3"/>
</dbReference>
<evidence type="ECO:0000313" key="2">
    <source>
        <dbReference type="EMBL" id="PWQ98098.1"/>
    </source>
</evidence>
<evidence type="ECO:0000256" key="1">
    <source>
        <dbReference type="PROSITE-ProRule" id="PRU00339"/>
    </source>
</evidence>
<dbReference type="PANTHER" id="PTHR10098:SF106">
    <property type="entry name" value="TETRATRICOPEPTIDE REPEAT PROTEIN 28-LIKE PROTEIN"/>
    <property type="match status" value="1"/>
</dbReference>
<dbReference type="Pfam" id="PF13181">
    <property type="entry name" value="TPR_8"/>
    <property type="match status" value="2"/>
</dbReference>
<reference evidence="2 3" key="1">
    <citation type="submission" date="2018-05" db="EMBL/GenBank/DDBJ databases">
        <title>Leucothrix arctica sp. nov., isolated from Arctic seawater.</title>
        <authorList>
            <person name="Choi A."/>
            <person name="Baek K."/>
        </authorList>
    </citation>
    <scope>NUCLEOTIDE SEQUENCE [LARGE SCALE GENOMIC DNA]</scope>
    <source>
        <strain evidence="2 3">IMCC9719</strain>
    </source>
</reference>
<dbReference type="EMBL" id="QGKL01000014">
    <property type="protein sequence ID" value="PWQ98098.1"/>
    <property type="molecule type" value="Genomic_DNA"/>
</dbReference>
<protein>
    <submittedName>
        <fullName evidence="2">Uncharacterized protein</fullName>
    </submittedName>
</protein>
<dbReference type="InterPro" id="IPR019734">
    <property type="entry name" value="TPR_rpt"/>
</dbReference>
<keyword evidence="1" id="KW-0802">TPR repeat</keyword>
<dbReference type="Pfam" id="PF13374">
    <property type="entry name" value="TPR_10"/>
    <property type="match status" value="1"/>
</dbReference>
<gene>
    <name evidence="2" type="ORF">DKT75_04865</name>
</gene>
<dbReference type="Gene3D" id="1.25.40.10">
    <property type="entry name" value="Tetratricopeptide repeat domain"/>
    <property type="match status" value="3"/>
</dbReference>
<dbReference type="Pfam" id="PF13424">
    <property type="entry name" value="TPR_12"/>
    <property type="match status" value="2"/>
</dbReference>
<feature type="repeat" description="TPR" evidence="1">
    <location>
        <begin position="325"/>
        <end position="358"/>
    </location>
</feature>
<comment type="caution">
    <text evidence="2">The sequence shown here is derived from an EMBL/GenBank/DDBJ whole genome shotgun (WGS) entry which is preliminary data.</text>
</comment>
<dbReference type="SMART" id="SM00028">
    <property type="entry name" value="TPR"/>
    <property type="match status" value="8"/>
</dbReference>
<organism evidence="2 3">
    <name type="scientific">Leucothrix arctica</name>
    <dbReference type="NCBI Taxonomy" id="1481894"/>
    <lineage>
        <taxon>Bacteria</taxon>
        <taxon>Pseudomonadati</taxon>
        <taxon>Pseudomonadota</taxon>
        <taxon>Gammaproteobacteria</taxon>
        <taxon>Thiotrichales</taxon>
        <taxon>Thiotrichaceae</taxon>
        <taxon>Leucothrix</taxon>
    </lineage>
</organism>
<accession>A0A317CHR9</accession>
<sequence length="476" mass="53201">MHTAHLTKQRGQGLLVSLAVLTLLGAIGAVAYTVMTRQAVETPTQELPTKINKTFSVRDLKSIEQQLATSFLSTNKASRTEDLRAISNTLTNLQSKQNTLANETLELLDDGQLMGAITTLKTLALDTNDKREAAKLWVDVGNLENLTSHEKAIKAYQKSVTLDADNINAWNRIGHLERQNKQFDLAEIAYQNVTRLSKKDTLNQALSWANFGLLYQTQLNFPEAIDAFEQALSTNIELDNDSGIASNSENLAGLYRAQNDAEKAEFHYQQAFKIYLKNGQTLKQVETHAALGSLYQSQQKTELALIEYEKALQLNAANEDAKFSASLYSNMGILAQQSNELEKAEGYFKQSLSLYETLEQVHGIANQYSNLAILARNKKQFETSESLHLKAIELYQAENNQNAITTQYTNLGFLYTAWDKQQSACEYWTKSLSGLTGDTNVARRARVTAIVEKDCPTPTPSTEKIVNLHNEKRMKS</sequence>
<evidence type="ECO:0000313" key="3">
    <source>
        <dbReference type="Proteomes" id="UP000245506"/>
    </source>
</evidence>
<dbReference type="OrthoDB" id="9765084at2"/>
<name>A0A317CHR9_9GAMM</name>
<dbReference type="InterPro" id="IPR011990">
    <property type="entry name" value="TPR-like_helical_dom_sf"/>
</dbReference>
<feature type="repeat" description="TPR" evidence="1">
    <location>
        <begin position="205"/>
        <end position="238"/>
    </location>
</feature>
<proteinExistence type="predicted"/>
<dbReference type="PANTHER" id="PTHR10098">
    <property type="entry name" value="RAPSYN-RELATED"/>
    <property type="match status" value="1"/>
</dbReference>
<dbReference type="SUPFAM" id="SSF48452">
    <property type="entry name" value="TPR-like"/>
    <property type="match status" value="2"/>
</dbReference>
<dbReference type="Proteomes" id="UP000245506">
    <property type="component" value="Unassembled WGS sequence"/>
</dbReference>
<dbReference type="RefSeq" id="WP_109822312.1">
    <property type="nucleotide sequence ID" value="NZ_QGKL01000014.1"/>
</dbReference>
<feature type="repeat" description="TPR" evidence="1">
    <location>
        <begin position="285"/>
        <end position="318"/>
    </location>
</feature>
<dbReference type="AlphaFoldDB" id="A0A317CHR9"/>